<feature type="coiled-coil region" evidence="1">
    <location>
        <begin position="567"/>
        <end position="689"/>
    </location>
</feature>
<feature type="compositionally biased region" description="Polar residues" evidence="2">
    <location>
        <begin position="358"/>
        <end position="372"/>
    </location>
</feature>
<keyword evidence="5" id="KW-1185">Reference proteome</keyword>
<feature type="domain" description="PH" evidence="3">
    <location>
        <begin position="198"/>
        <end position="294"/>
    </location>
</feature>
<dbReference type="Pfam" id="PF00169">
    <property type="entry name" value="PH"/>
    <property type="match status" value="1"/>
</dbReference>
<evidence type="ECO:0000256" key="1">
    <source>
        <dbReference type="SAM" id="Coils"/>
    </source>
</evidence>
<feature type="compositionally biased region" description="Basic and acidic residues" evidence="2">
    <location>
        <begin position="314"/>
        <end position="328"/>
    </location>
</feature>
<accession>A0A0T6BC80</accession>
<dbReference type="InterPro" id="IPR011993">
    <property type="entry name" value="PH-like_dom_sf"/>
</dbReference>
<feature type="region of interest" description="Disordered" evidence="2">
    <location>
        <begin position="296"/>
        <end position="379"/>
    </location>
</feature>
<dbReference type="PANTHER" id="PTHR17271:SF1">
    <property type="entry name" value="PROTEIN OUTSPREAD"/>
    <property type="match status" value="1"/>
</dbReference>
<evidence type="ECO:0000259" key="3">
    <source>
        <dbReference type="PROSITE" id="PS50003"/>
    </source>
</evidence>
<proteinExistence type="predicted"/>
<evidence type="ECO:0000313" key="5">
    <source>
        <dbReference type="Proteomes" id="UP000051574"/>
    </source>
</evidence>
<gene>
    <name evidence="4" type="ORF">AMK59_2050</name>
</gene>
<dbReference type="GO" id="GO:0015629">
    <property type="term" value="C:actin cytoskeleton"/>
    <property type="evidence" value="ECO:0007669"/>
    <property type="project" value="TreeGrafter"/>
</dbReference>
<protein>
    <submittedName>
        <fullName evidence="4">Pleckstrin homology domain containing protein</fullName>
    </submittedName>
</protein>
<dbReference type="InterPro" id="IPR052223">
    <property type="entry name" value="Actin_Cytoskeleton_Reg"/>
</dbReference>
<reference evidence="4 5" key="1">
    <citation type="submission" date="2015-09" db="EMBL/GenBank/DDBJ databases">
        <title>Draft genome of the scarab beetle Oryctes borbonicus.</title>
        <authorList>
            <person name="Meyer J.M."/>
            <person name="Markov G.V."/>
            <person name="Baskaran P."/>
            <person name="Herrmann M."/>
            <person name="Sommer R.J."/>
            <person name="Roedelsperger C."/>
        </authorList>
    </citation>
    <scope>NUCLEOTIDE SEQUENCE [LARGE SCALE GENOMIC DNA]</scope>
    <source>
        <strain evidence="4">OB123</strain>
        <tissue evidence="4">Whole animal</tissue>
    </source>
</reference>
<name>A0A0T6BC80_9SCAR</name>
<dbReference type="SMART" id="SM00233">
    <property type="entry name" value="PH"/>
    <property type="match status" value="1"/>
</dbReference>
<evidence type="ECO:0000256" key="2">
    <source>
        <dbReference type="SAM" id="MobiDB-lite"/>
    </source>
</evidence>
<feature type="region of interest" description="Disordered" evidence="2">
    <location>
        <begin position="56"/>
        <end position="82"/>
    </location>
</feature>
<dbReference type="InterPro" id="IPR001849">
    <property type="entry name" value="PH_domain"/>
</dbReference>
<dbReference type="Gene3D" id="2.30.29.30">
    <property type="entry name" value="Pleckstrin-homology domain (PH domain)/Phosphotyrosine-binding domain (PTB)"/>
    <property type="match status" value="1"/>
</dbReference>
<dbReference type="PROSITE" id="PS50003">
    <property type="entry name" value="PH_DOMAIN"/>
    <property type="match status" value="1"/>
</dbReference>
<dbReference type="EMBL" id="LJIG01002129">
    <property type="protein sequence ID" value="KRT84811.1"/>
    <property type="molecule type" value="Genomic_DNA"/>
</dbReference>
<dbReference type="AlphaFoldDB" id="A0A0T6BC80"/>
<dbReference type="PANTHER" id="PTHR17271">
    <property type="entry name" value="PLECKSTRIN HOMOLOGY PH DOMAIN-CONTAINING PROTEIN"/>
    <property type="match status" value="1"/>
</dbReference>
<sequence>MSKVLEVTGAEQITGHPHSLALTGPDRVTFVKAASREDARWWAELLAVFPRRHKRNATFPGGRASPSLPHLGRSASPQPPRARHLSYIGPSARTNFTTSLKEDRCGESKVVTSQKISTNVEMPMSTRLLEPSENWLTGTAFLRTDYVIAGLPPSRDKSKHEDIACSPREWHKEKFKEMNTALTNRSTESTVATPEGQLNLKKGWLWYKEKCTENEWLKRWWILCGQTLSAYADQDDQSLPEITIELPTISDITEVATDVRYGFQINWSGPTYILSAVTSNIRCSWLQALRKMSSIIDSPPAPATPRSCLFSSDEEYRTASEGGRRDSEDWGDLPPSPPSPKATFAKAKDKPRLRSKLPKSQSRQSTIDSVSTDEIDGYKQPDEVEIKNTINKQAVEIDALKQQLSCALNEMQTLETQLARYKKLQSESLVREQQTTELIEKLEQVERNTNQQLKQMEEKYNHEQRVIHSQLAEAKQFIERMQERCSSLTRELQVKERIASNLQGELSCLNEKYRKTQQENDHLCKKIQELESKPYRRKRLDSLTELIDISQDTNFESLGHAELIEHCLDLRNRLETAVIEIKAMKKELRESHAKYDRLELETVGLKSNLQMLEQEGHAQSALMVDRVQDLTVKLATAEKQARNLKSKLQDSREKRRSLSLKGRENISINKEIEDKIAELEAKIITLERNKSRRKYRRERSNERMSPVDDKLHQRIRRKSLDSATSFEPIKLFMRLYNLERKITNVTNSNESLNYCEMKTDETGNTNLYAECVILAAIEKLNDCKYAFNLLKTNVGNMYVDELLNLESNLTKLNCVLKSNRENEVNVIYSSADGIVRQLENVLKEKLHNLLEKKTTLMKLDQLNDKAKLEILAEKIAFENLILARIHQALSVSNFNDNNCTRHFIRDATETMDLLCNLNEKLHDVRRKEVPAFRNSVDYLTKVLTKRLLIAAHSSDLNKPFCNFAPALSYLKEKQAEISCLMDAYKLNKLPQLADALALETISSENSDSNCNLMSLSNVVIDEVRTMTKEIMNSELVETEISHVMTKMAQLYEAKYNAEQSYFFTFFAYERATLELWGESVQMQLQVELNKNIEELNKKFKCSLNKFQNENWKKKESQLSPESVKTLLLEFADVISHKSLIDARINVLKSKYKIDSDVLDSNEPMLLVCLHNEGFSNELEELELLDVNQTLEAEFKCMLTKYKTECEISLTEMNFLEIKKTLQELSLQILDLASYCTEKTVEPLRPIDSIEDICNQCKQLKKSLTVIKGSIMRTKSATR</sequence>
<dbReference type="Proteomes" id="UP000051574">
    <property type="component" value="Unassembled WGS sequence"/>
</dbReference>
<evidence type="ECO:0000313" key="4">
    <source>
        <dbReference type="EMBL" id="KRT84811.1"/>
    </source>
</evidence>
<dbReference type="SUPFAM" id="SSF50729">
    <property type="entry name" value="PH domain-like"/>
    <property type="match status" value="1"/>
</dbReference>
<comment type="caution">
    <text evidence="4">The sequence shown here is derived from an EMBL/GenBank/DDBJ whole genome shotgun (WGS) entry which is preliminary data.</text>
</comment>
<feature type="coiled-coil region" evidence="1">
    <location>
        <begin position="390"/>
        <end position="533"/>
    </location>
</feature>
<organism evidence="4 5">
    <name type="scientific">Oryctes borbonicus</name>
    <dbReference type="NCBI Taxonomy" id="1629725"/>
    <lineage>
        <taxon>Eukaryota</taxon>
        <taxon>Metazoa</taxon>
        <taxon>Ecdysozoa</taxon>
        <taxon>Arthropoda</taxon>
        <taxon>Hexapoda</taxon>
        <taxon>Insecta</taxon>
        <taxon>Pterygota</taxon>
        <taxon>Neoptera</taxon>
        <taxon>Endopterygota</taxon>
        <taxon>Coleoptera</taxon>
        <taxon>Polyphaga</taxon>
        <taxon>Scarabaeiformia</taxon>
        <taxon>Scarabaeidae</taxon>
        <taxon>Dynastinae</taxon>
        <taxon>Oryctes</taxon>
    </lineage>
</organism>
<keyword evidence="1" id="KW-0175">Coiled coil</keyword>
<dbReference type="OrthoDB" id="9942268at2759"/>
<dbReference type="GO" id="GO:0051015">
    <property type="term" value="F:actin filament binding"/>
    <property type="evidence" value="ECO:0007669"/>
    <property type="project" value="TreeGrafter"/>
</dbReference>